<dbReference type="Proteomes" id="UP000626109">
    <property type="component" value="Unassembled WGS sequence"/>
</dbReference>
<feature type="compositionally biased region" description="Basic and acidic residues" evidence="1">
    <location>
        <begin position="583"/>
        <end position="595"/>
    </location>
</feature>
<evidence type="ECO:0000313" key="4">
    <source>
        <dbReference type="Proteomes" id="UP000626109"/>
    </source>
</evidence>
<accession>A0A813LDH8</accession>
<name>A0A813LDH8_POLGL</name>
<dbReference type="EMBL" id="CAJNNW010035433">
    <property type="protein sequence ID" value="CAE8727704.1"/>
    <property type="molecule type" value="Genomic_DNA"/>
</dbReference>
<comment type="caution">
    <text evidence="3">The sequence shown here is derived from an EMBL/GenBank/DDBJ whole genome shotgun (WGS) entry which is preliminary data.</text>
</comment>
<gene>
    <name evidence="3" type="ORF">PGLA2088_LOCUS44891</name>
</gene>
<evidence type="ECO:0000256" key="1">
    <source>
        <dbReference type="SAM" id="MobiDB-lite"/>
    </source>
</evidence>
<feature type="compositionally biased region" description="Basic and acidic residues" evidence="1">
    <location>
        <begin position="562"/>
        <end position="573"/>
    </location>
</feature>
<feature type="region of interest" description="Disordered" evidence="1">
    <location>
        <begin position="553"/>
        <end position="662"/>
    </location>
</feature>
<keyword evidence="2" id="KW-0732">Signal</keyword>
<feature type="signal peptide" evidence="2">
    <location>
        <begin position="1"/>
        <end position="24"/>
    </location>
</feature>
<evidence type="ECO:0000313" key="3">
    <source>
        <dbReference type="EMBL" id="CAE8727704.1"/>
    </source>
</evidence>
<evidence type="ECO:0000256" key="2">
    <source>
        <dbReference type="SAM" id="SignalP"/>
    </source>
</evidence>
<protein>
    <submittedName>
        <fullName evidence="3">Uncharacterized protein</fullName>
    </submittedName>
</protein>
<dbReference type="AlphaFoldDB" id="A0A813LDH8"/>
<reference evidence="3" key="1">
    <citation type="submission" date="2021-02" db="EMBL/GenBank/DDBJ databases">
        <authorList>
            <person name="Dougan E. K."/>
            <person name="Rhodes N."/>
            <person name="Thang M."/>
            <person name="Chan C."/>
        </authorList>
    </citation>
    <scope>NUCLEOTIDE SEQUENCE</scope>
</reference>
<organism evidence="3 4">
    <name type="scientific">Polarella glacialis</name>
    <name type="common">Dinoflagellate</name>
    <dbReference type="NCBI Taxonomy" id="89957"/>
    <lineage>
        <taxon>Eukaryota</taxon>
        <taxon>Sar</taxon>
        <taxon>Alveolata</taxon>
        <taxon>Dinophyceae</taxon>
        <taxon>Suessiales</taxon>
        <taxon>Suessiaceae</taxon>
        <taxon>Polarella</taxon>
    </lineage>
</organism>
<proteinExistence type="predicted"/>
<feature type="compositionally biased region" description="Low complexity" evidence="1">
    <location>
        <begin position="608"/>
        <end position="623"/>
    </location>
</feature>
<feature type="chain" id="PRO_5032659964" evidence="2">
    <location>
        <begin position="25"/>
        <end position="893"/>
    </location>
</feature>
<sequence>MIMHSTCIWACLALLASLPEFAISAQQITKPASASDGVLRSADVLQGALWTDSGNCEVDDEVLRNSQCLLQKKAESLDTASRKVLGGQRVEAGVRIGTRDWSAHGKAGMLSAALVDEVCSEDFYQPSQLETDFHEHAIAWTQDQIGLCSHLGQSATQWIDQNKAGILTGENTSVFSRLCKKGYPVQLLEPLAGILRDPRFICNDTSMFMLLSIEWLVLADGEVRRTGSVPSKHLFFDAGGSHFSDAMRFFTSAYQQRGIVFDRIYAWEAKNQTYENYWIDVPTEVRQFWEPRVTFYNGVPVSAEPGDQNNPVERVYELCSPDDFCAFKLDIDTPLVELAITQQLLNSPHKTAALLDEFFFEHHVNGLMEHFGWEGSGTLLDLTSKRARQNMTTYVQERTATVVALCRHSSRAQQLMHVFVFADAIALCPREAMQAIFSIAIHEGGRMSLTGRSKSGSLMIVVRKGAACLAITIQHYPTSELKACLKICASERPRDLERQLRDFRERYPLDERAADFLEKLQPEVLSTVLAEFRPKREGESDYSALCTNFVRQVQSRIGRGGPGEKPKPSRSDRGGGQLGRSGGGRDRGDSSSRRDGSRHRKKRERAGSKSSDGSGSEGSGSSSESEEDSFGRKRHGKDNTTGQAIKDASSSCSDSDDGASKADGELAQIERLALLPCMSEEARQRQFGIHEAASADETYLPFAPSPEANVERLRFISSLHIAPSVFCYAFNAPPIFTPSRRFSEVKMANTFSHVRSQDPDAFVARRSASSPPKIIKYCHLCTYQDFMQKKKAGKHDGRKRLRGKKRLLLKAQCSEQQGGESSNPDALQTWATEKPRSLPLAPPGARFLTTWPSAWLSTIAEEVQPQIIAEKVHPRRRSEAALIFRPQPIADST</sequence>